<organism evidence="1 2">
    <name type="scientific">Sphingomonas aurantiaca</name>
    <dbReference type="NCBI Taxonomy" id="185949"/>
    <lineage>
        <taxon>Bacteria</taxon>
        <taxon>Pseudomonadati</taxon>
        <taxon>Pseudomonadota</taxon>
        <taxon>Alphaproteobacteria</taxon>
        <taxon>Sphingomonadales</taxon>
        <taxon>Sphingomonadaceae</taxon>
        <taxon>Sphingomonas</taxon>
    </lineage>
</organism>
<dbReference type="AlphaFoldDB" id="A0A5E7YXK3"/>
<protein>
    <submittedName>
        <fullName evidence="1">Uncharacterized protein</fullName>
    </submittedName>
</protein>
<dbReference type="EMBL" id="CABVLI010000036">
    <property type="protein sequence ID" value="VVT11444.1"/>
    <property type="molecule type" value="Genomic_DNA"/>
</dbReference>
<evidence type="ECO:0000313" key="2">
    <source>
        <dbReference type="Proteomes" id="UP000326857"/>
    </source>
</evidence>
<evidence type="ECO:0000313" key="1">
    <source>
        <dbReference type="EMBL" id="VVT11444.1"/>
    </source>
</evidence>
<name>A0A5E7YXK3_9SPHN</name>
<gene>
    <name evidence="1" type="ORF">SPHINGO391_410058</name>
</gene>
<sequence length="38" mass="4368">MNTEPKPGAWSRAGWTNVPRLTYVSLLKLIQDRNMLPL</sequence>
<dbReference type="Proteomes" id="UP000326857">
    <property type="component" value="Unassembled WGS sequence"/>
</dbReference>
<accession>A0A5E7YXK3</accession>
<reference evidence="1 2" key="1">
    <citation type="submission" date="2019-09" db="EMBL/GenBank/DDBJ databases">
        <authorList>
            <person name="Dittami M. S."/>
        </authorList>
    </citation>
    <scope>NUCLEOTIDE SEQUENCE [LARGE SCALE GENOMIC DNA]</scope>
    <source>
        <strain evidence="1">SPHINGO391</strain>
    </source>
</reference>
<proteinExistence type="predicted"/>